<dbReference type="Proteomes" id="UP001271769">
    <property type="component" value="Unassembled WGS sequence"/>
</dbReference>
<name>A0ABU5E1J9_9PROT</name>
<evidence type="ECO:0000259" key="2">
    <source>
        <dbReference type="Pfam" id="PF01266"/>
    </source>
</evidence>
<comment type="caution">
    <text evidence="3">The sequence shown here is derived from an EMBL/GenBank/DDBJ whole genome shotgun (WGS) entry which is preliminary data.</text>
</comment>
<organism evidence="3 4">
    <name type="scientific">Dongia rigui</name>
    <dbReference type="NCBI Taxonomy" id="940149"/>
    <lineage>
        <taxon>Bacteria</taxon>
        <taxon>Pseudomonadati</taxon>
        <taxon>Pseudomonadota</taxon>
        <taxon>Alphaproteobacteria</taxon>
        <taxon>Rhodospirillales</taxon>
        <taxon>Dongiaceae</taxon>
        <taxon>Dongia</taxon>
    </lineage>
</organism>
<proteinExistence type="predicted"/>
<accession>A0ABU5E1J9</accession>
<dbReference type="InterPro" id="IPR036188">
    <property type="entry name" value="FAD/NAD-bd_sf"/>
</dbReference>
<evidence type="ECO:0000313" key="3">
    <source>
        <dbReference type="EMBL" id="MDY0873430.1"/>
    </source>
</evidence>
<dbReference type="InterPro" id="IPR006076">
    <property type="entry name" value="FAD-dep_OxRdtase"/>
</dbReference>
<dbReference type="EMBL" id="JAXCLX010000003">
    <property type="protein sequence ID" value="MDY0873430.1"/>
    <property type="molecule type" value="Genomic_DNA"/>
</dbReference>
<dbReference type="PANTHER" id="PTHR13847:SF281">
    <property type="entry name" value="FAD DEPENDENT OXIDOREDUCTASE DOMAIN-CONTAINING PROTEIN"/>
    <property type="match status" value="1"/>
</dbReference>
<dbReference type="SUPFAM" id="SSF51905">
    <property type="entry name" value="FAD/NAD(P)-binding domain"/>
    <property type="match status" value="1"/>
</dbReference>
<gene>
    <name evidence="3" type="ORF">SMD31_15935</name>
</gene>
<evidence type="ECO:0000256" key="1">
    <source>
        <dbReference type="ARBA" id="ARBA00023002"/>
    </source>
</evidence>
<dbReference type="PANTHER" id="PTHR13847">
    <property type="entry name" value="SARCOSINE DEHYDROGENASE-RELATED"/>
    <property type="match status" value="1"/>
</dbReference>
<dbReference type="Gene3D" id="3.50.50.60">
    <property type="entry name" value="FAD/NAD(P)-binding domain"/>
    <property type="match status" value="1"/>
</dbReference>
<sequence>MSESIFAAGYKNEAYWWEDAPRPERRAASLPAKIDVLVIGSGYTGLMAARETAKGGRSTLVLDAEAAGFGCSSRNGGQVSTSIKPSFGELSGKHNADLARGIRREGLNALDYITDLMATEKLDCDWEVCGRFHAAHNPKQYDALGKALAAAPKDLSSPYYMVPKAEQAKEIDSPFYHGGAVHTKHASLHPGKYHLELLRLAETAGAQVVAHCPVTGLEKTSAGFRVTTSLGQVAARDVIVATNGYTGPLTPWHRRRVIPIGSYIIATEELPLDVTARLLPTNRMISDTRKLVFYYRLSPDKRRIIFGGRVAYKENDPKVSAPRLHNWMSLIFPETSTVKVTHSWMGYVAYTFDTLPHIGKQDGLWYAMGYCGSGISLATYFGAKIGQQVLGKAEGKGPLDNVPFQTRPLYEGNPWFLAPSIFYYRIKDSLPI</sequence>
<keyword evidence="1 3" id="KW-0560">Oxidoreductase</keyword>
<protein>
    <submittedName>
        <fullName evidence="3">FAD-binding oxidoreductase</fullName>
        <ecNumber evidence="3">1.-.-.-</ecNumber>
    </submittedName>
</protein>
<feature type="domain" description="FAD dependent oxidoreductase" evidence="2">
    <location>
        <begin position="35"/>
        <end position="384"/>
    </location>
</feature>
<dbReference type="GO" id="GO:0016491">
    <property type="term" value="F:oxidoreductase activity"/>
    <property type="evidence" value="ECO:0007669"/>
    <property type="project" value="UniProtKB-KW"/>
</dbReference>
<keyword evidence="4" id="KW-1185">Reference proteome</keyword>
<reference evidence="3 4" key="1">
    <citation type="journal article" date="2013" name="Antonie Van Leeuwenhoek">
        <title>Dongia rigui sp. nov., isolated from freshwater of a large wetland in Korea.</title>
        <authorList>
            <person name="Baik K.S."/>
            <person name="Hwang Y.M."/>
            <person name="Choi J.S."/>
            <person name="Kwon J."/>
            <person name="Seong C.N."/>
        </authorList>
    </citation>
    <scope>NUCLEOTIDE SEQUENCE [LARGE SCALE GENOMIC DNA]</scope>
    <source>
        <strain evidence="3 4">04SU4-P</strain>
    </source>
</reference>
<dbReference type="EC" id="1.-.-.-" evidence="3"/>
<dbReference type="Gene3D" id="3.30.9.10">
    <property type="entry name" value="D-Amino Acid Oxidase, subunit A, domain 2"/>
    <property type="match status" value="1"/>
</dbReference>
<dbReference type="Pfam" id="PF01266">
    <property type="entry name" value="DAO"/>
    <property type="match status" value="1"/>
</dbReference>
<dbReference type="RefSeq" id="WP_320501905.1">
    <property type="nucleotide sequence ID" value="NZ_JAXCLX010000003.1"/>
</dbReference>
<evidence type="ECO:0000313" key="4">
    <source>
        <dbReference type="Proteomes" id="UP001271769"/>
    </source>
</evidence>